<gene>
    <name evidence="1" type="ORF">LCGC14_0732950</name>
</gene>
<sequence>MKVMTEEYCRQCPWFTEGIGYLGSDDPYWKSHPSACMCKMCPSRGKCEAEGPRQDAGDCLIIKYIGG</sequence>
<protein>
    <submittedName>
        <fullName evidence="1">Uncharacterized protein</fullName>
    </submittedName>
</protein>
<dbReference type="EMBL" id="LAZR01001702">
    <property type="protein sequence ID" value="KKN40506.1"/>
    <property type="molecule type" value="Genomic_DNA"/>
</dbReference>
<organism evidence="1">
    <name type="scientific">marine sediment metagenome</name>
    <dbReference type="NCBI Taxonomy" id="412755"/>
    <lineage>
        <taxon>unclassified sequences</taxon>
        <taxon>metagenomes</taxon>
        <taxon>ecological metagenomes</taxon>
    </lineage>
</organism>
<evidence type="ECO:0000313" key="1">
    <source>
        <dbReference type="EMBL" id="KKN40506.1"/>
    </source>
</evidence>
<comment type="caution">
    <text evidence="1">The sequence shown here is derived from an EMBL/GenBank/DDBJ whole genome shotgun (WGS) entry which is preliminary data.</text>
</comment>
<name>A0A0F9SUA2_9ZZZZ</name>
<reference evidence="1" key="1">
    <citation type="journal article" date="2015" name="Nature">
        <title>Complex archaea that bridge the gap between prokaryotes and eukaryotes.</title>
        <authorList>
            <person name="Spang A."/>
            <person name="Saw J.H."/>
            <person name="Jorgensen S.L."/>
            <person name="Zaremba-Niedzwiedzka K."/>
            <person name="Martijn J."/>
            <person name="Lind A.E."/>
            <person name="van Eijk R."/>
            <person name="Schleper C."/>
            <person name="Guy L."/>
            <person name="Ettema T.J."/>
        </authorList>
    </citation>
    <scope>NUCLEOTIDE SEQUENCE</scope>
</reference>
<accession>A0A0F9SUA2</accession>
<proteinExistence type="predicted"/>
<dbReference type="AlphaFoldDB" id="A0A0F9SUA2"/>